<dbReference type="PRINTS" id="PR00973">
    <property type="entry name" value="RIBOSOMALS17"/>
</dbReference>
<evidence type="ECO:0000256" key="5">
    <source>
        <dbReference type="ARBA" id="ARBA00023274"/>
    </source>
</evidence>
<dbReference type="InterPro" id="IPR012340">
    <property type="entry name" value="NA-bd_OB-fold"/>
</dbReference>
<reference evidence="8" key="1">
    <citation type="journal article" date="2020" name="mSystems">
        <title>Genome- and Community-Level Interaction Insights into Carbon Utilization and Element Cycling Functions of Hydrothermarchaeota in Hydrothermal Sediment.</title>
        <authorList>
            <person name="Zhou Z."/>
            <person name="Liu Y."/>
            <person name="Xu W."/>
            <person name="Pan J."/>
            <person name="Luo Z.H."/>
            <person name="Li M."/>
        </authorList>
    </citation>
    <scope>NUCLEOTIDE SEQUENCE [LARGE SCALE GENOMIC DNA]</scope>
    <source>
        <strain evidence="8">SpSt-477</strain>
    </source>
</reference>
<dbReference type="CDD" id="cd00364">
    <property type="entry name" value="Ribosomal_uS17"/>
    <property type="match status" value="1"/>
</dbReference>
<gene>
    <name evidence="6" type="primary">rpsQ</name>
    <name evidence="8" type="ORF">ENS29_13850</name>
</gene>
<organism evidence="8">
    <name type="scientific">Desulfatirhabdium butyrativorans</name>
    <dbReference type="NCBI Taxonomy" id="340467"/>
    <lineage>
        <taxon>Bacteria</taxon>
        <taxon>Pseudomonadati</taxon>
        <taxon>Thermodesulfobacteriota</taxon>
        <taxon>Desulfobacteria</taxon>
        <taxon>Desulfobacterales</taxon>
        <taxon>Desulfatirhabdiaceae</taxon>
        <taxon>Desulfatirhabdium</taxon>
    </lineage>
</organism>
<accession>A0A7C4VS69</accession>
<evidence type="ECO:0000256" key="2">
    <source>
        <dbReference type="ARBA" id="ARBA00022730"/>
    </source>
</evidence>
<comment type="subunit">
    <text evidence="6">Part of the 30S ribosomal subunit.</text>
</comment>
<dbReference type="Gene3D" id="2.40.50.140">
    <property type="entry name" value="Nucleic acid-binding proteins"/>
    <property type="match status" value="1"/>
</dbReference>
<dbReference type="GO" id="GO:0022627">
    <property type="term" value="C:cytosolic small ribosomal subunit"/>
    <property type="evidence" value="ECO:0007669"/>
    <property type="project" value="UniProtKB-UniRule"/>
</dbReference>
<dbReference type="SUPFAM" id="SSF50249">
    <property type="entry name" value="Nucleic acid-binding proteins"/>
    <property type="match status" value="1"/>
</dbReference>
<evidence type="ECO:0000256" key="1">
    <source>
        <dbReference type="ARBA" id="ARBA00010254"/>
    </source>
</evidence>
<evidence type="ECO:0000256" key="4">
    <source>
        <dbReference type="ARBA" id="ARBA00022980"/>
    </source>
</evidence>
<comment type="caution">
    <text evidence="8">The sequence shown here is derived from an EMBL/GenBank/DDBJ whole genome shotgun (WGS) entry which is preliminary data.</text>
</comment>
<dbReference type="GO" id="GO:0003735">
    <property type="term" value="F:structural constituent of ribosome"/>
    <property type="evidence" value="ECO:0007669"/>
    <property type="project" value="UniProtKB-UniRule"/>
</dbReference>
<dbReference type="AlphaFoldDB" id="A0A7C4VS69"/>
<dbReference type="NCBIfam" id="TIGR03635">
    <property type="entry name" value="uS17_bact"/>
    <property type="match status" value="1"/>
</dbReference>
<dbReference type="PANTHER" id="PTHR10744:SF1">
    <property type="entry name" value="SMALL RIBOSOMAL SUBUNIT PROTEIN US17M"/>
    <property type="match status" value="1"/>
</dbReference>
<keyword evidence="4 6" id="KW-0689">Ribosomal protein</keyword>
<dbReference type="HAMAP" id="MF_01345_B">
    <property type="entry name" value="Ribosomal_uS17_B"/>
    <property type="match status" value="1"/>
</dbReference>
<keyword evidence="3 6" id="KW-0694">RNA-binding</keyword>
<comment type="similarity">
    <text evidence="1 6 7">Belongs to the universal ribosomal protein uS17 family.</text>
</comment>
<proteinExistence type="inferred from homology"/>
<evidence type="ECO:0000256" key="7">
    <source>
        <dbReference type="RuleBase" id="RU003872"/>
    </source>
</evidence>
<dbReference type="Pfam" id="PF00366">
    <property type="entry name" value="Ribosomal_S17"/>
    <property type="match status" value="1"/>
</dbReference>
<dbReference type="InterPro" id="IPR000266">
    <property type="entry name" value="Ribosomal_uS17"/>
</dbReference>
<evidence type="ECO:0000256" key="3">
    <source>
        <dbReference type="ARBA" id="ARBA00022884"/>
    </source>
</evidence>
<evidence type="ECO:0000313" key="8">
    <source>
        <dbReference type="EMBL" id="HGU33912.1"/>
    </source>
</evidence>
<sequence>MKPRGMKRQITGTVVSNKMDKTIVVLVERLVKHPEYHKYIKRQAKFVAHDENNACGIGDRVLITESRPLSRTKRWRLSQIIEKAI</sequence>
<name>A0A7C4VS69_9BACT</name>
<comment type="function">
    <text evidence="6">One of the primary rRNA binding proteins, it binds specifically to the 5'-end of 16S ribosomal RNA.</text>
</comment>
<keyword evidence="5 6" id="KW-0687">Ribonucleoprotein</keyword>
<dbReference type="GO" id="GO:0019843">
    <property type="term" value="F:rRNA binding"/>
    <property type="evidence" value="ECO:0007669"/>
    <property type="project" value="UniProtKB-UniRule"/>
</dbReference>
<keyword evidence="2 6" id="KW-0699">rRNA-binding</keyword>
<dbReference type="PROSITE" id="PS00056">
    <property type="entry name" value="RIBOSOMAL_S17"/>
    <property type="match status" value="1"/>
</dbReference>
<protein>
    <recommendedName>
        <fullName evidence="6">Small ribosomal subunit protein uS17</fullName>
    </recommendedName>
</protein>
<evidence type="ECO:0000256" key="6">
    <source>
        <dbReference type="HAMAP-Rule" id="MF_01345"/>
    </source>
</evidence>
<dbReference type="InterPro" id="IPR019984">
    <property type="entry name" value="Ribosomal_uS17_bact/chlr"/>
</dbReference>
<dbReference type="GO" id="GO:0006412">
    <property type="term" value="P:translation"/>
    <property type="evidence" value="ECO:0007669"/>
    <property type="project" value="UniProtKB-UniRule"/>
</dbReference>
<dbReference type="InterPro" id="IPR019979">
    <property type="entry name" value="Ribosomal_uS17_CS"/>
</dbReference>
<dbReference type="PANTHER" id="PTHR10744">
    <property type="entry name" value="40S RIBOSOMAL PROTEIN S11 FAMILY MEMBER"/>
    <property type="match status" value="1"/>
</dbReference>
<dbReference type="EMBL" id="DSUH01000321">
    <property type="protein sequence ID" value="HGU33912.1"/>
    <property type="molecule type" value="Genomic_DNA"/>
</dbReference>
<dbReference type="NCBIfam" id="NF004123">
    <property type="entry name" value="PRK05610.1"/>
    <property type="match status" value="1"/>
</dbReference>